<dbReference type="AlphaFoldDB" id="A0A371HAZ6"/>
<reference evidence="2" key="1">
    <citation type="submission" date="2018-05" db="EMBL/GenBank/DDBJ databases">
        <title>Draft genome of Mucuna pruriens seed.</title>
        <authorList>
            <person name="Nnadi N.E."/>
            <person name="Vos R."/>
            <person name="Hasami M.H."/>
            <person name="Devisetty U.K."/>
            <person name="Aguiy J.C."/>
        </authorList>
    </citation>
    <scope>NUCLEOTIDE SEQUENCE [LARGE SCALE GENOMIC DNA]</scope>
    <source>
        <strain evidence="2">JCA_2017</strain>
    </source>
</reference>
<feature type="region of interest" description="Disordered" evidence="1">
    <location>
        <begin position="223"/>
        <end position="256"/>
    </location>
</feature>
<dbReference type="EMBL" id="QJKJ01003099">
    <property type="protein sequence ID" value="RDX99978.1"/>
    <property type="molecule type" value="Genomic_DNA"/>
</dbReference>
<evidence type="ECO:0000313" key="3">
    <source>
        <dbReference type="Proteomes" id="UP000257109"/>
    </source>
</evidence>
<dbReference type="Proteomes" id="UP000257109">
    <property type="component" value="Unassembled WGS sequence"/>
</dbReference>
<feature type="compositionally biased region" description="Polar residues" evidence="1">
    <location>
        <begin position="192"/>
        <end position="207"/>
    </location>
</feature>
<proteinExistence type="predicted"/>
<sequence length="330" mass="36513">MDKTPVVARYQISNMATGQPRMVNEIGVVDNLRLESQLTELTSLVRQLAVGQHQPSIVARVCGICTSVEHPTDMCPTLQEIESNHPESVGAIGGYQYRKQLTKSSSAIWTWPECTSRSSRLSTTKSVISSTTFLTTATTATKESASLRQLPISRGPDETASNKQSGVLAKYELQQHAIPAKHECHHPKPQDGNRTSAESGNLPSQTILNLRANMNVVTLRSGRELPQPASQQVLRPTDADSKPNADSRIAQQDRSVPLPFPTQTLLEKKPEFDVLKMFRKIPKYAKFLKELCVHKRKKMKGGVESRGIVSVFTRNDEFTIGVQQALPNKC</sequence>
<keyword evidence="3" id="KW-1185">Reference proteome</keyword>
<comment type="caution">
    <text evidence="2">The sequence shown here is derived from an EMBL/GenBank/DDBJ whole genome shotgun (WGS) entry which is preliminary data.</text>
</comment>
<protein>
    <submittedName>
        <fullName evidence="2">Uncharacterized protein</fullName>
    </submittedName>
</protein>
<organism evidence="2 3">
    <name type="scientific">Mucuna pruriens</name>
    <name type="common">Velvet bean</name>
    <name type="synonym">Dolichos pruriens</name>
    <dbReference type="NCBI Taxonomy" id="157652"/>
    <lineage>
        <taxon>Eukaryota</taxon>
        <taxon>Viridiplantae</taxon>
        <taxon>Streptophyta</taxon>
        <taxon>Embryophyta</taxon>
        <taxon>Tracheophyta</taxon>
        <taxon>Spermatophyta</taxon>
        <taxon>Magnoliopsida</taxon>
        <taxon>eudicotyledons</taxon>
        <taxon>Gunneridae</taxon>
        <taxon>Pentapetalae</taxon>
        <taxon>rosids</taxon>
        <taxon>fabids</taxon>
        <taxon>Fabales</taxon>
        <taxon>Fabaceae</taxon>
        <taxon>Papilionoideae</taxon>
        <taxon>50 kb inversion clade</taxon>
        <taxon>NPAAA clade</taxon>
        <taxon>indigoferoid/millettioid clade</taxon>
        <taxon>Phaseoleae</taxon>
        <taxon>Mucuna</taxon>
    </lineage>
</organism>
<feature type="non-terminal residue" evidence="2">
    <location>
        <position position="1"/>
    </location>
</feature>
<evidence type="ECO:0000313" key="2">
    <source>
        <dbReference type="EMBL" id="RDX99978.1"/>
    </source>
</evidence>
<accession>A0A371HAZ6</accession>
<dbReference type="OrthoDB" id="778454at2759"/>
<gene>
    <name evidence="2" type="ORF">CR513_16892</name>
</gene>
<name>A0A371HAZ6_MUCPR</name>
<evidence type="ECO:0000256" key="1">
    <source>
        <dbReference type="SAM" id="MobiDB-lite"/>
    </source>
</evidence>
<feature type="region of interest" description="Disordered" evidence="1">
    <location>
        <begin position="183"/>
        <end position="207"/>
    </location>
</feature>